<dbReference type="SUPFAM" id="SSF143870">
    <property type="entry name" value="PF0523-like"/>
    <property type="match status" value="1"/>
</dbReference>
<accession>A0AAW1CNQ5</accession>
<dbReference type="AlphaFoldDB" id="A0AAW1CNQ5"/>
<keyword evidence="3" id="KW-0819">tRNA processing</keyword>
<comment type="similarity">
    <text evidence="2 5">Belongs to the CGI121/TPRKB family.</text>
</comment>
<reference evidence="6 7" key="1">
    <citation type="submission" date="2022-12" db="EMBL/GenBank/DDBJ databases">
        <title>Chromosome-level genome assembly of true bugs.</title>
        <authorList>
            <person name="Ma L."/>
            <person name="Li H."/>
        </authorList>
    </citation>
    <scope>NUCLEOTIDE SEQUENCE [LARGE SCALE GENOMIC DNA]</scope>
    <source>
        <strain evidence="6">Lab_2022b</strain>
    </source>
</reference>
<evidence type="ECO:0000313" key="6">
    <source>
        <dbReference type="EMBL" id="KAK9500548.1"/>
    </source>
</evidence>
<keyword evidence="7" id="KW-1185">Reference proteome</keyword>
<evidence type="ECO:0000256" key="5">
    <source>
        <dbReference type="RuleBase" id="RU004398"/>
    </source>
</evidence>
<dbReference type="GO" id="GO:0002949">
    <property type="term" value="P:tRNA threonylcarbamoyladenosine modification"/>
    <property type="evidence" value="ECO:0007669"/>
    <property type="project" value="TreeGrafter"/>
</dbReference>
<dbReference type="EMBL" id="JAPXFL010000010">
    <property type="protein sequence ID" value="KAK9500548.1"/>
    <property type="molecule type" value="Genomic_DNA"/>
</dbReference>
<dbReference type="InterPro" id="IPR013926">
    <property type="entry name" value="CGI121/TPRKB"/>
</dbReference>
<sequence length="168" mass="19260">MKTFEFGSVKLYLILFRKVSNVKELREKLLKNELDCALIKAELIYDPIQIAIAGSKAILFIDYSKMVTKTLYTEILFNLSTSKNITQSLKTFGVNDNDENMILAHFGDSVSLDRLIDNVSGEQVDWNQLNDIRKLDDINRCYNIKKQESIATHTLDSILTRIATKHLD</sequence>
<organism evidence="6 7">
    <name type="scientific">Rhynocoris fuscipes</name>
    <dbReference type="NCBI Taxonomy" id="488301"/>
    <lineage>
        <taxon>Eukaryota</taxon>
        <taxon>Metazoa</taxon>
        <taxon>Ecdysozoa</taxon>
        <taxon>Arthropoda</taxon>
        <taxon>Hexapoda</taxon>
        <taxon>Insecta</taxon>
        <taxon>Pterygota</taxon>
        <taxon>Neoptera</taxon>
        <taxon>Paraneoptera</taxon>
        <taxon>Hemiptera</taxon>
        <taxon>Heteroptera</taxon>
        <taxon>Panheteroptera</taxon>
        <taxon>Cimicomorpha</taxon>
        <taxon>Reduviidae</taxon>
        <taxon>Harpactorinae</taxon>
        <taxon>Harpactorini</taxon>
        <taxon>Rhynocoris</taxon>
    </lineage>
</organism>
<dbReference type="Gene3D" id="3.30.2380.10">
    <property type="entry name" value="CGI121/TPRKB"/>
    <property type="match status" value="1"/>
</dbReference>
<dbReference type="InterPro" id="IPR036504">
    <property type="entry name" value="CGI121/TPRKB_sf"/>
</dbReference>
<gene>
    <name evidence="6" type="ORF">O3M35_001792</name>
</gene>
<comment type="subcellular location">
    <subcellularLocation>
        <location evidence="1">Nucleus</location>
    </subcellularLocation>
</comment>
<evidence type="ECO:0000256" key="3">
    <source>
        <dbReference type="ARBA" id="ARBA00022694"/>
    </source>
</evidence>
<comment type="caution">
    <text evidence="6">The sequence shown here is derived from an EMBL/GenBank/DDBJ whole genome shotgun (WGS) entry which is preliminary data.</text>
</comment>
<dbReference type="Pfam" id="PF08617">
    <property type="entry name" value="CGI-121"/>
    <property type="match status" value="1"/>
</dbReference>
<evidence type="ECO:0000256" key="2">
    <source>
        <dbReference type="ARBA" id="ARBA00005546"/>
    </source>
</evidence>
<dbReference type="GO" id="GO:0000408">
    <property type="term" value="C:EKC/KEOPS complex"/>
    <property type="evidence" value="ECO:0007669"/>
    <property type="project" value="TreeGrafter"/>
</dbReference>
<evidence type="ECO:0008006" key="8">
    <source>
        <dbReference type="Google" id="ProtNLM"/>
    </source>
</evidence>
<proteinExistence type="inferred from homology"/>
<dbReference type="GO" id="GO:0005634">
    <property type="term" value="C:nucleus"/>
    <property type="evidence" value="ECO:0007669"/>
    <property type="project" value="UniProtKB-SubCell"/>
</dbReference>
<name>A0AAW1CNQ5_9HEMI</name>
<dbReference type="PANTHER" id="PTHR15840:SF10">
    <property type="entry name" value="EKC_KEOPS COMPLEX SUBUNIT TPRKB"/>
    <property type="match status" value="1"/>
</dbReference>
<keyword evidence="4 5" id="KW-0539">Nucleus</keyword>
<dbReference type="Proteomes" id="UP001461498">
    <property type="component" value="Unassembled WGS sequence"/>
</dbReference>
<evidence type="ECO:0000256" key="1">
    <source>
        <dbReference type="ARBA" id="ARBA00004123"/>
    </source>
</evidence>
<protein>
    <recommendedName>
        <fullName evidence="8">EKC/KEOPS complex subunit CGI121</fullName>
    </recommendedName>
</protein>
<evidence type="ECO:0000313" key="7">
    <source>
        <dbReference type="Proteomes" id="UP001461498"/>
    </source>
</evidence>
<dbReference type="GO" id="GO:0005829">
    <property type="term" value="C:cytosol"/>
    <property type="evidence" value="ECO:0007669"/>
    <property type="project" value="TreeGrafter"/>
</dbReference>
<dbReference type="PANTHER" id="PTHR15840">
    <property type="entry name" value="CGI-121 FAMILY MEMBER"/>
    <property type="match status" value="1"/>
</dbReference>
<evidence type="ECO:0000256" key="4">
    <source>
        <dbReference type="ARBA" id="ARBA00023242"/>
    </source>
</evidence>